<name>A0A1H1VKH7_9ACTN</name>
<evidence type="ECO:0000313" key="1">
    <source>
        <dbReference type="EMBL" id="SDS85397.1"/>
    </source>
</evidence>
<organism evidence="1 2">
    <name type="scientific">Nocardioides scoriae</name>
    <dbReference type="NCBI Taxonomy" id="642780"/>
    <lineage>
        <taxon>Bacteria</taxon>
        <taxon>Bacillati</taxon>
        <taxon>Actinomycetota</taxon>
        <taxon>Actinomycetes</taxon>
        <taxon>Propionibacteriales</taxon>
        <taxon>Nocardioidaceae</taxon>
        <taxon>Nocardioides</taxon>
    </lineage>
</organism>
<dbReference type="OrthoDB" id="5117020at2"/>
<proteinExistence type="predicted"/>
<dbReference type="AlphaFoldDB" id="A0A1H1VKH7"/>
<gene>
    <name evidence="1" type="ORF">SAMN04488570_2865</name>
</gene>
<keyword evidence="2" id="KW-1185">Reference proteome</keyword>
<dbReference type="EMBL" id="LT629757">
    <property type="protein sequence ID" value="SDS85397.1"/>
    <property type="molecule type" value="Genomic_DNA"/>
</dbReference>
<accession>A0A1H1VKH7</accession>
<dbReference type="Proteomes" id="UP000198859">
    <property type="component" value="Chromosome I"/>
</dbReference>
<reference evidence="2" key="1">
    <citation type="submission" date="2016-10" db="EMBL/GenBank/DDBJ databases">
        <authorList>
            <person name="Varghese N."/>
            <person name="Submissions S."/>
        </authorList>
    </citation>
    <scope>NUCLEOTIDE SEQUENCE [LARGE SCALE GENOMIC DNA]</scope>
    <source>
        <strain evidence="2">DSM 22127</strain>
    </source>
</reference>
<protein>
    <submittedName>
        <fullName evidence="1">Uncharacterized protein</fullName>
    </submittedName>
</protein>
<dbReference type="RefSeq" id="WP_091730947.1">
    <property type="nucleotide sequence ID" value="NZ_LT629757.1"/>
</dbReference>
<sequence length="94" mass="10519">MRNRVIHRGYRPAEDEAEAAIAATERLETPVMDRLSAKSDTYPRAALMLVGKEGLERRDMFGAAKAAYRHESLAALLHAYNSWLDSSPTNDLDD</sequence>
<evidence type="ECO:0000313" key="2">
    <source>
        <dbReference type="Proteomes" id="UP000198859"/>
    </source>
</evidence>